<dbReference type="Proteomes" id="UP000599879">
    <property type="component" value="Unassembled WGS sequence"/>
</dbReference>
<reference evidence="8" key="1">
    <citation type="journal article" date="2020" name="Microorganisms">
        <title>Reliable Identification of Environmental Pseudomonas Isolates Using the rpoD Gene.</title>
        <authorList>
            <consortium name="The Broad Institute Genome Sequencing Platform"/>
            <person name="Girard L."/>
            <person name="Lood C."/>
            <person name="Rokni-Zadeh H."/>
            <person name="van Noort V."/>
            <person name="Lavigne R."/>
            <person name="De Mot R."/>
        </authorList>
    </citation>
    <scope>NUCLEOTIDE SEQUENCE</scope>
    <source>
        <strain evidence="8">SWRI10</strain>
    </source>
</reference>
<dbReference type="GO" id="GO:0005886">
    <property type="term" value="C:plasma membrane"/>
    <property type="evidence" value="ECO:0007669"/>
    <property type="project" value="UniProtKB-SubCell"/>
</dbReference>
<dbReference type="AlphaFoldDB" id="A0A923G355"/>
<keyword evidence="6 7" id="KW-0472">Membrane</keyword>
<sequence length="141" mass="15481">MEHRHALFPVRSQRDVIILLARILLMILFVMSGWSKLTGFEGTVGYLGSLGAPAPTLAAAIAVIMEFFVAIVLILGFYTRPLAFLFALFVLGTAIIGHPYWNMVDPERSANMTQFFKNLSIVGGLLLLAVTGAGRFSLDRH</sequence>
<dbReference type="EMBL" id="JABWRE010000021">
    <property type="protein sequence ID" value="MBC3443236.1"/>
    <property type="molecule type" value="Genomic_DNA"/>
</dbReference>
<evidence type="ECO:0000256" key="1">
    <source>
        <dbReference type="ARBA" id="ARBA00004651"/>
    </source>
</evidence>
<evidence type="ECO:0000256" key="3">
    <source>
        <dbReference type="ARBA" id="ARBA00022475"/>
    </source>
</evidence>
<comment type="subcellular location">
    <subcellularLocation>
        <location evidence="1">Cell membrane</location>
        <topology evidence="1">Multi-pass membrane protein</topology>
    </subcellularLocation>
</comment>
<feature type="transmembrane region" description="Helical" evidence="7">
    <location>
        <begin position="16"/>
        <end position="34"/>
    </location>
</feature>
<evidence type="ECO:0000313" key="9">
    <source>
        <dbReference type="EMBL" id="MBV4535515.1"/>
    </source>
</evidence>
<comment type="similarity">
    <text evidence="2">Belongs to the DoxX family.</text>
</comment>
<reference evidence="8" key="2">
    <citation type="submission" date="2020-07" db="EMBL/GenBank/DDBJ databases">
        <authorList>
            <person name="Lood C."/>
            <person name="Girard L."/>
        </authorList>
    </citation>
    <scope>NUCLEOTIDE SEQUENCE</scope>
    <source>
        <strain evidence="8">SWRI10</strain>
    </source>
</reference>
<dbReference type="Pfam" id="PF07681">
    <property type="entry name" value="DoxX"/>
    <property type="match status" value="1"/>
</dbReference>
<protein>
    <submittedName>
        <fullName evidence="8">DoxX family protein</fullName>
    </submittedName>
</protein>
<dbReference type="EMBL" id="JABWRE020000001">
    <property type="protein sequence ID" value="MBV4535515.1"/>
    <property type="molecule type" value="Genomic_DNA"/>
</dbReference>
<dbReference type="InterPro" id="IPR032808">
    <property type="entry name" value="DoxX"/>
</dbReference>
<feature type="transmembrane region" description="Helical" evidence="7">
    <location>
        <begin position="82"/>
        <end position="101"/>
    </location>
</feature>
<feature type="transmembrane region" description="Helical" evidence="7">
    <location>
        <begin position="54"/>
        <end position="75"/>
    </location>
</feature>
<keyword evidence="3" id="KW-1003">Cell membrane</keyword>
<evidence type="ECO:0000256" key="7">
    <source>
        <dbReference type="SAM" id="Phobius"/>
    </source>
</evidence>
<proteinExistence type="inferred from homology"/>
<feature type="transmembrane region" description="Helical" evidence="7">
    <location>
        <begin position="121"/>
        <end position="138"/>
    </location>
</feature>
<evidence type="ECO:0000256" key="6">
    <source>
        <dbReference type="ARBA" id="ARBA00023136"/>
    </source>
</evidence>
<keyword evidence="4 7" id="KW-0812">Transmembrane</keyword>
<dbReference type="PANTHER" id="PTHR33452:SF1">
    <property type="entry name" value="INNER MEMBRANE PROTEIN YPHA-RELATED"/>
    <property type="match status" value="1"/>
</dbReference>
<gene>
    <name evidence="9" type="ORF">HU737_005935</name>
    <name evidence="8" type="ORF">HU737_21290</name>
</gene>
<evidence type="ECO:0000313" key="8">
    <source>
        <dbReference type="EMBL" id="MBC3443236.1"/>
    </source>
</evidence>
<evidence type="ECO:0000256" key="4">
    <source>
        <dbReference type="ARBA" id="ARBA00022692"/>
    </source>
</evidence>
<reference evidence="9" key="3">
    <citation type="submission" date="2021-06" db="EMBL/GenBank/DDBJ databases">
        <title>Updating the genus Pseudomonas: Description of 43 new species and partition of the Pseudomonas putida group.</title>
        <authorList>
            <person name="Girard L."/>
            <person name="Lood C."/>
            <person name="Vandamme P."/>
            <person name="Rokni-Zadeh H."/>
            <person name="Van Noort V."/>
            <person name="Hofte M."/>
            <person name="Lavigne R."/>
            <person name="De Mot R."/>
        </authorList>
    </citation>
    <scope>NUCLEOTIDE SEQUENCE</scope>
    <source>
        <strain evidence="9">SWRI10</strain>
    </source>
</reference>
<dbReference type="InterPro" id="IPR051907">
    <property type="entry name" value="DoxX-like_oxidoreductase"/>
</dbReference>
<name>A0A923G355_9PSED</name>
<comment type="caution">
    <text evidence="8">The sequence shown here is derived from an EMBL/GenBank/DDBJ whole genome shotgun (WGS) entry which is preliminary data.</text>
</comment>
<evidence type="ECO:0000256" key="5">
    <source>
        <dbReference type="ARBA" id="ARBA00022989"/>
    </source>
</evidence>
<accession>A0A923G355</accession>
<organism evidence="8">
    <name type="scientific">Pseudomonas urmiensis</name>
    <dbReference type="NCBI Taxonomy" id="2745493"/>
    <lineage>
        <taxon>Bacteria</taxon>
        <taxon>Pseudomonadati</taxon>
        <taxon>Pseudomonadota</taxon>
        <taxon>Gammaproteobacteria</taxon>
        <taxon>Pseudomonadales</taxon>
        <taxon>Pseudomonadaceae</taxon>
        <taxon>Pseudomonas</taxon>
    </lineage>
</organism>
<evidence type="ECO:0000256" key="2">
    <source>
        <dbReference type="ARBA" id="ARBA00006679"/>
    </source>
</evidence>
<dbReference type="PANTHER" id="PTHR33452">
    <property type="entry name" value="OXIDOREDUCTASE CATD-RELATED"/>
    <property type="match status" value="1"/>
</dbReference>
<keyword evidence="5 7" id="KW-1133">Transmembrane helix</keyword>